<protein>
    <recommendedName>
        <fullName evidence="7">Ankyrin repeat domain-containing protein</fullName>
    </recommendedName>
</protein>
<evidence type="ECO:0000256" key="4">
    <source>
        <dbReference type="SAM" id="Phobius"/>
    </source>
</evidence>
<dbReference type="AlphaFoldDB" id="A0ABD3X3N3"/>
<sequence length="195" mass="22393">MDKVYYQYRDALKTANQLMDDLGGEMEGDSLGMGVIRKEVDLTNEEKQYLLAVERGDIPSARQFLKNGHARLNINCVDPLGRTALLIAIENENIEMIELLLSHNIEIGDALLHAIEEENVEAVELILNHELANKGEQMYYKLQRTVFVYAILFYILIVTKLSQRLQSRFKHDSIEHNNNVLYKNQKNLGLTGQLF</sequence>
<keyword evidence="4" id="KW-0812">Transmembrane</keyword>
<dbReference type="Pfam" id="PF12796">
    <property type="entry name" value="Ank_2"/>
    <property type="match status" value="1"/>
</dbReference>
<dbReference type="InterPro" id="IPR002110">
    <property type="entry name" value="Ankyrin_rpt"/>
</dbReference>
<evidence type="ECO:0000256" key="1">
    <source>
        <dbReference type="ARBA" id="ARBA00022448"/>
    </source>
</evidence>
<dbReference type="SMART" id="SM00248">
    <property type="entry name" value="ANK"/>
    <property type="match status" value="1"/>
</dbReference>
<dbReference type="SUPFAM" id="SSF48403">
    <property type="entry name" value="Ankyrin repeat"/>
    <property type="match status" value="1"/>
</dbReference>
<organism evidence="5 6">
    <name type="scientific">Sinanodonta woodiana</name>
    <name type="common">Chinese pond mussel</name>
    <name type="synonym">Anodonta woodiana</name>
    <dbReference type="NCBI Taxonomy" id="1069815"/>
    <lineage>
        <taxon>Eukaryota</taxon>
        <taxon>Metazoa</taxon>
        <taxon>Spiralia</taxon>
        <taxon>Lophotrochozoa</taxon>
        <taxon>Mollusca</taxon>
        <taxon>Bivalvia</taxon>
        <taxon>Autobranchia</taxon>
        <taxon>Heteroconchia</taxon>
        <taxon>Palaeoheterodonta</taxon>
        <taxon>Unionida</taxon>
        <taxon>Unionoidea</taxon>
        <taxon>Unionidae</taxon>
        <taxon>Unioninae</taxon>
        <taxon>Sinanodonta</taxon>
    </lineage>
</organism>
<gene>
    <name evidence="5" type="ORF">ACJMK2_032583</name>
</gene>
<dbReference type="Gene3D" id="1.25.40.20">
    <property type="entry name" value="Ankyrin repeat-containing domain"/>
    <property type="match status" value="1"/>
</dbReference>
<evidence type="ECO:0000313" key="5">
    <source>
        <dbReference type="EMBL" id="KAL3880335.1"/>
    </source>
</evidence>
<evidence type="ECO:0000313" key="6">
    <source>
        <dbReference type="Proteomes" id="UP001634394"/>
    </source>
</evidence>
<dbReference type="GO" id="GO:0034220">
    <property type="term" value="P:monoatomic ion transmembrane transport"/>
    <property type="evidence" value="ECO:0007669"/>
    <property type="project" value="UniProtKB-KW"/>
</dbReference>
<keyword evidence="4" id="KW-1133">Transmembrane helix</keyword>
<comment type="caution">
    <text evidence="5">The sequence shown here is derived from an EMBL/GenBank/DDBJ whole genome shotgun (WGS) entry which is preliminary data.</text>
</comment>
<dbReference type="InterPro" id="IPR036770">
    <property type="entry name" value="Ankyrin_rpt-contain_sf"/>
</dbReference>
<evidence type="ECO:0008006" key="7">
    <source>
        <dbReference type="Google" id="ProtNLM"/>
    </source>
</evidence>
<dbReference type="PANTHER" id="PTHR10117:SF54">
    <property type="entry name" value="TRANSIENT RECEPTOR POTENTIAL-GAMMA PROTEIN"/>
    <property type="match status" value="1"/>
</dbReference>
<dbReference type="EMBL" id="JBJQND010000004">
    <property type="protein sequence ID" value="KAL3880335.1"/>
    <property type="molecule type" value="Genomic_DNA"/>
</dbReference>
<dbReference type="InterPro" id="IPR002153">
    <property type="entry name" value="TRPC_channel"/>
</dbReference>
<keyword evidence="6" id="KW-1185">Reference proteome</keyword>
<keyword evidence="3" id="KW-0407">Ion channel</keyword>
<keyword evidence="4" id="KW-0472">Membrane</keyword>
<keyword evidence="1" id="KW-0813">Transport</keyword>
<dbReference type="PANTHER" id="PTHR10117">
    <property type="entry name" value="TRANSIENT RECEPTOR POTENTIAL CHANNEL"/>
    <property type="match status" value="1"/>
</dbReference>
<dbReference type="Proteomes" id="UP001634394">
    <property type="component" value="Unassembled WGS sequence"/>
</dbReference>
<evidence type="ECO:0000256" key="2">
    <source>
        <dbReference type="ARBA" id="ARBA00023065"/>
    </source>
</evidence>
<reference evidence="5 6" key="1">
    <citation type="submission" date="2024-11" db="EMBL/GenBank/DDBJ databases">
        <title>Chromosome-level genome assembly of the freshwater bivalve Anodonta woodiana.</title>
        <authorList>
            <person name="Chen X."/>
        </authorList>
    </citation>
    <scope>NUCLEOTIDE SEQUENCE [LARGE SCALE GENOMIC DNA]</scope>
    <source>
        <strain evidence="5">MN2024</strain>
        <tissue evidence="5">Gills</tissue>
    </source>
</reference>
<feature type="transmembrane region" description="Helical" evidence="4">
    <location>
        <begin position="146"/>
        <end position="162"/>
    </location>
</feature>
<evidence type="ECO:0000256" key="3">
    <source>
        <dbReference type="ARBA" id="ARBA00023303"/>
    </source>
</evidence>
<keyword evidence="2" id="KW-0406">Ion transport</keyword>
<proteinExistence type="predicted"/>
<name>A0ABD3X3N3_SINWO</name>
<accession>A0ABD3X3N3</accession>